<dbReference type="InterPro" id="IPR012551">
    <property type="entry name" value="DUF1707_SHOCT-like"/>
</dbReference>
<dbReference type="Pfam" id="PF08044">
    <property type="entry name" value="DUF1707"/>
    <property type="match status" value="1"/>
</dbReference>
<evidence type="ECO:0000259" key="3">
    <source>
        <dbReference type="Pfam" id="PF08044"/>
    </source>
</evidence>
<feature type="region of interest" description="Disordered" evidence="1">
    <location>
        <begin position="61"/>
        <end position="94"/>
    </location>
</feature>
<dbReference type="PANTHER" id="PTHR40763">
    <property type="entry name" value="MEMBRANE PROTEIN-RELATED"/>
    <property type="match status" value="1"/>
</dbReference>
<feature type="transmembrane region" description="Helical" evidence="2">
    <location>
        <begin position="102"/>
        <end position="122"/>
    </location>
</feature>
<evidence type="ECO:0000313" key="5">
    <source>
        <dbReference type="Proteomes" id="UP000678016"/>
    </source>
</evidence>
<dbReference type="Proteomes" id="UP000678016">
    <property type="component" value="Chromosome"/>
</dbReference>
<reference evidence="5" key="1">
    <citation type="submission" date="2021-05" db="EMBL/GenBank/DDBJ databases">
        <title>Direct Submission.</title>
        <authorList>
            <person name="Li K."/>
            <person name="Gao J."/>
        </authorList>
    </citation>
    <scope>NUCLEOTIDE SEQUENCE [LARGE SCALE GENOMIC DNA]</scope>
    <source>
        <strain evidence="5">HDS12</strain>
    </source>
</reference>
<keyword evidence="2" id="KW-1133">Transmembrane helix</keyword>
<gene>
    <name evidence="4" type="ORF">KGD83_25500</name>
</gene>
<evidence type="ECO:0000256" key="2">
    <source>
        <dbReference type="SAM" id="Phobius"/>
    </source>
</evidence>
<keyword evidence="2" id="KW-0812">Transmembrane</keyword>
<keyword evidence="5" id="KW-1185">Reference proteome</keyword>
<keyword evidence="2" id="KW-0472">Membrane</keyword>
<feature type="transmembrane region" description="Helical" evidence="2">
    <location>
        <begin position="128"/>
        <end position="149"/>
    </location>
</feature>
<feature type="domain" description="DUF1707" evidence="3">
    <location>
        <begin position="11"/>
        <end position="62"/>
    </location>
</feature>
<name>A0ABX8C4Z7_9ACTN</name>
<dbReference type="RefSeq" id="WP_212641518.1">
    <property type="nucleotide sequence ID" value="NZ_CP074132.1"/>
</dbReference>
<feature type="compositionally biased region" description="Low complexity" evidence="1">
    <location>
        <begin position="62"/>
        <end position="77"/>
    </location>
</feature>
<dbReference type="EMBL" id="CP074132">
    <property type="protein sequence ID" value="QUX28544.1"/>
    <property type="molecule type" value="Genomic_DNA"/>
</dbReference>
<proteinExistence type="predicted"/>
<evidence type="ECO:0000313" key="4">
    <source>
        <dbReference type="EMBL" id="QUX28544.1"/>
    </source>
</evidence>
<evidence type="ECO:0000256" key="1">
    <source>
        <dbReference type="SAM" id="MobiDB-lite"/>
    </source>
</evidence>
<dbReference type="PANTHER" id="PTHR40763:SF5">
    <property type="entry name" value="MEMBRANE PROTEIN"/>
    <property type="match status" value="1"/>
</dbReference>
<sequence>MAGSEHPRPYRLSDAERDDALTRLRTAFEEGRLDIEEHQERASLAVRAVTSSDLVPLFDDLPATGTRAPGAGRGSAPVPEPRRGDEGTAPACADSGGRSAPWWGVLPWVGFVFLFWGLPAVLDGSREALVGWGIFLAVMIVPHIVVGVAKHFRRPT</sequence>
<accession>A0ABX8C4Z7</accession>
<organism evidence="4 5">
    <name type="scientific">Nocardiopsis akebiae</name>
    <dbReference type="NCBI Taxonomy" id="2831968"/>
    <lineage>
        <taxon>Bacteria</taxon>
        <taxon>Bacillati</taxon>
        <taxon>Actinomycetota</taxon>
        <taxon>Actinomycetes</taxon>
        <taxon>Streptosporangiales</taxon>
        <taxon>Nocardiopsidaceae</taxon>
        <taxon>Nocardiopsis</taxon>
    </lineage>
</organism>
<protein>
    <submittedName>
        <fullName evidence="4">DUF1707 domain-containing protein</fullName>
    </submittedName>
</protein>